<sequence>MTLINEGVRKDNTTWREHHDLQIYRPSTLH</sequence>
<organism evidence="1 2">
    <name type="scientific">Corchorus olitorius</name>
    <dbReference type="NCBI Taxonomy" id="93759"/>
    <lineage>
        <taxon>Eukaryota</taxon>
        <taxon>Viridiplantae</taxon>
        <taxon>Streptophyta</taxon>
        <taxon>Embryophyta</taxon>
        <taxon>Tracheophyta</taxon>
        <taxon>Spermatophyta</taxon>
        <taxon>Magnoliopsida</taxon>
        <taxon>eudicotyledons</taxon>
        <taxon>Gunneridae</taxon>
        <taxon>Pentapetalae</taxon>
        <taxon>rosids</taxon>
        <taxon>malvids</taxon>
        <taxon>Malvales</taxon>
        <taxon>Malvaceae</taxon>
        <taxon>Grewioideae</taxon>
        <taxon>Apeibeae</taxon>
        <taxon>Corchorus</taxon>
    </lineage>
</organism>
<reference evidence="2" key="1">
    <citation type="submission" date="2013-09" db="EMBL/GenBank/DDBJ databases">
        <title>Corchorus olitorius genome sequencing.</title>
        <authorList>
            <person name="Alam M."/>
            <person name="Haque M.S."/>
            <person name="Islam M.S."/>
            <person name="Emdad E.M."/>
            <person name="Islam M.M."/>
            <person name="Ahmed B."/>
            <person name="Halim A."/>
            <person name="Hossen Q.M.M."/>
            <person name="Hossain M.Z."/>
            <person name="Ahmed R."/>
            <person name="Khan M.M."/>
            <person name="Islam R."/>
            <person name="Rashid M.M."/>
            <person name="Khan S.A."/>
            <person name="Rahman M.S."/>
            <person name="Alam M."/>
            <person name="Yahiya A.S."/>
            <person name="Khan M.S."/>
            <person name="Azam M.S."/>
            <person name="Haque T."/>
            <person name="Lashkar M.Z.H."/>
            <person name="Akhand A.I."/>
            <person name="Morshed G."/>
            <person name="Roy S."/>
            <person name="Uddin K.S."/>
            <person name="Rabeya T."/>
            <person name="Hossain A.S."/>
            <person name="Chowdhury A."/>
            <person name="Snigdha A.R."/>
            <person name="Mortoza M.S."/>
            <person name="Matin S.A."/>
            <person name="Hoque S.M.E."/>
            <person name="Islam M.K."/>
            <person name="Roy D.K."/>
            <person name="Haider R."/>
            <person name="Moosa M.M."/>
            <person name="Elias S.M."/>
            <person name="Hasan A.M."/>
            <person name="Jahan S."/>
            <person name="Shafiuddin M."/>
            <person name="Mahmood N."/>
            <person name="Shommy N.S."/>
        </authorList>
    </citation>
    <scope>NUCLEOTIDE SEQUENCE [LARGE SCALE GENOMIC DNA]</scope>
    <source>
        <strain evidence="2">cv. O-4</strain>
    </source>
</reference>
<proteinExistence type="predicted"/>
<dbReference type="AlphaFoldDB" id="A0A1R3JRI8"/>
<protein>
    <submittedName>
        <fullName evidence="1">Uncharacterized protein</fullName>
    </submittedName>
</protein>
<name>A0A1R3JRI8_9ROSI</name>
<evidence type="ECO:0000313" key="1">
    <source>
        <dbReference type="EMBL" id="OMO97512.1"/>
    </source>
</evidence>
<evidence type="ECO:0000313" key="2">
    <source>
        <dbReference type="Proteomes" id="UP000187203"/>
    </source>
</evidence>
<comment type="caution">
    <text evidence="1">The sequence shown here is derived from an EMBL/GenBank/DDBJ whole genome shotgun (WGS) entry which is preliminary data.</text>
</comment>
<keyword evidence="2" id="KW-1185">Reference proteome</keyword>
<gene>
    <name evidence="1" type="ORF">COLO4_14576</name>
</gene>
<dbReference type="EMBL" id="AWUE01015439">
    <property type="protein sequence ID" value="OMO97512.1"/>
    <property type="molecule type" value="Genomic_DNA"/>
</dbReference>
<accession>A0A1R3JRI8</accession>
<dbReference type="Proteomes" id="UP000187203">
    <property type="component" value="Unassembled WGS sequence"/>
</dbReference>